<keyword evidence="3" id="KW-1185">Reference proteome</keyword>
<evidence type="ECO:0000256" key="1">
    <source>
        <dbReference type="SAM" id="MobiDB-lite"/>
    </source>
</evidence>
<organism evidence="2 3">
    <name type="scientific">Amphibalanus amphitrite</name>
    <name type="common">Striped barnacle</name>
    <name type="synonym">Balanus amphitrite</name>
    <dbReference type="NCBI Taxonomy" id="1232801"/>
    <lineage>
        <taxon>Eukaryota</taxon>
        <taxon>Metazoa</taxon>
        <taxon>Ecdysozoa</taxon>
        <taxon>Arthropoda</taxon>
        <taxon>Crustacea</taxon>
        <taxon>Multicrustacea</taxon>
        <taxon>Cirripedia</taxon>
        <taxon>Thoracica</taxon>
        <taxon>Thoracicalcarea</taxon>
        <taxon>Balanomorpha</taxon>
        <taxon>Balanoidea</taxon>
        <taxon>Balanidae</taxon>
        <taxon>Amphibalaninae</taxon>
        <taxon>Amphibalanus</taxon>
    </lineage>
</organism>
<evidence type="ECO:0000313" key="2">
    <source>
        <dbReference type="EMBL" id="KAF0295764.1"/>
    </source>
</evidence>
<keyword evidence="2" id="KW-0371">Homeobox</keyword>
<gene>
    <name evidence="2" type="primary">hth_1</name>
    <name evidence="2" type="ORF">FJT64_006745</name>
</gene>
<dbReference type="EMBL" id="VIIS01001600">
    <property type="protein sequence ID" value="KAF0295764.1"/>
    <property type="molecule type" value="Genomic_DNA"/>
</dbReference>
<protein>
    <submittedName>
        <fullName evidence="2">Homeobox protein homothorax</fullName>
    </submittedName>
</protein>
<comment type="caution">
    <text evidence="2">The sequence shown here is derived from an EMBL/GenBank/DDBJ whole genome shotgun (WGS) entry which is preliminary data.</text>
</comment>
<evidence type="ECO:0000313" key="3">
    <source>
        <dbReference type="Proteomes" id="UP000440578"/>
    </source>
</evidence>
<dbReference type="Proteomes" id="UP000440578">
    <property type="component" value="Unassembled WGS sequence"/>
</dbReference>
<proteinExistence type="predicted"/>
<feature type="region of interest" description="Disordered" evidence="1">
    <location>
        <begin position="18"/>
        <end position="78"/>
    </location>
</feature>
<dbReference type="AlphaFoldDB" id="A0A6A4VVY1"/>
<dbReference type="GO" id="GO:0003677">
    <property type="term" value="F:DNA binding"/>
    <property type="evidence" value="ECO:0007669"/>
    <property type="project" value="UniProtKB-KW"/>
</dbReference>
<sequence length="78" mass="8004">MFVTSRHSEYFDCEGAKSVFKRPPSSSLSFSGQGAEDVRSPGSGGTPGPLSHPPASTQSADNGSEAAARGPDPILLIL</sequence>
<reference evidence="2 3" key="1">
    <citation type="submission" date="2019-07" db="EMBL/GenBank/DDBJ databases">
        <title>Draft genome assembly of a fouling barnacle, Amphibalanus amphitrite (Darwin, 1854): The first reference genome for Thecostraca.</title>
        <authorList>
            <person name="Kim W."/>
        </authorList>
    </citation>
    <scope>NUCLEOTIDE SEQUENCE [LARGE SCALE GENOMIC DNA]</scope>
    <source>
        <strain evidence="2">SNU_AA5</strain>
        <tissue evidence="2">Soma without cirri and trophi</tissue>
    </source>
</reference>
<accession>A0A6A4VVY1</accession>
<name>A0A6A4VVY1_AMPAM</name>
<keyword evidence="2" id="KW-0238">DNA-binding</keyword>